<dbReference type="PANTHER" id="PTHR12526">
    <property type="entry name" value="GLYCOSYLTRANSFERASE"/>
    <property type="match status" value="1"/>
</dbReference>
<dbReference type="SUPFAM" id="SSF53756">
    <property type="entry name" value="UDP-Glycosyltransferase/glycogen phosphorylase"/>
    <property type="match status" value="1"/>
</dbReference>
<gene>
    <name evidence="3" type="ORF">DW701_15010</name>
    <name evidence="2" type="ORF">INE88_03362</name>
</gene>
<dbReference type="Pfam" id="PF00534">
    <property type="entry name" value="Glycos_transf_1"/>
    <property type="match status" value="1"/>
</dbReference>
<dbReference type="PANTHER" id="PTHR12526:SF638">
    <property type="entry name" value="SPORE COAT PROTEIN SA"/>
    <property type="match status" value="1"/>
</dbReference>
<name>A0A414M501_9BACE</name>
<reference evidence="2" key="2">
    <citation type="journal article" date="2021" name="PLoS Genet.">
        <title>Mobile Type VI secretion system loci of the gut Bacteroidales display extensive intra-ecosystem transfer, multi-species spread and geographical clustering.</title>
        <authorList>
            <person name="Garcia-Bayona L."/>
            <person name="Coyne M.J."/>
            <person name="Comstock L.E."/>
        </authorList>
    </citation>
    <scope>NUCLEOTIDE SEQUENCE</scope>
    <source>
        <strain evidence="2">CL11T00C20</strain>
    </source>
</reference>
<reference evidence="3 4" key="1">
    <citation type="submission" date="2018-08" db="EMBL/GenBank/DDBJ databases">
        <title>A genome reference for cultivated species of the human gut microbiota.</title>
        <authorList>
            <person name="Zou Y."/>
            <person name="Xue W."/>
            <person name="Luo G."/>
        </authorList>
    </citation>
    <scope>NUCLEOTIDE SEQUENCE [LARGE SCALE GENOMIC DNA]</scope>
    <source>
        <strain evidence="3 4">AM26-26AC</strain>
    </source>
</reference>
<dbReference type="InterPro" id="IPR001296">
    <property type="entry name" value="Glyco_trans_1"/>
</dbReference>
<dbReference type="Gene3D" id="3.40.50.2000">
    <property type="entry name" value="Glycogen Phosphorylase B"/>
    <property type="match status" value="2"/>
</dbReference>
<organism evidence="3 4">
    <name type="scientific">Bacteroides eggerthii</name>
    <dbReference type="NCBI Taxonomy" id="28111"/>
    <lineage>
        <taxon>Bacteria</taxon>
        <taxon>Pseudomonadati</taxon>
        <taxon>Bacteroidota</taxon>
        <taxon>Bacteroidia</taxon>
        <taxon>Bacteroidales</taxon>
        <taxon>Bacteroidaceae</taxon>
        <taxon>Bacteroides</taxon>
    </lineage>
</organism>
<accession>A0A414M501</accession>
<dbReference type="RefSeq" id="WP_118226413.1">
    <property type="nucleotide sequence ID" value="NZ_CP072227.1"/>
</dbReference>
<protein>
    <submittedName>
        <fullName evidence="2">Glycosyl transferases group 1</fullName>
    </submittedName>
    <submittedName>
        <fullName evidence="3">Glycosyltransferase</fullName>
    </submittedName>
</protein>
<dbReference type="AlphaFoldDB" id="A0A414M501"/>
<evidence type="ECO:0000313" key="2">
    <source>
        <dbReference type="EMBL" id="QUT46531.1"/>
    </source>
</evidence>
<proteinExistence type="predicted"/>
<dbReference type="KEGG" id="beg:INE88_03362"/>
<dbReference type="GO" id="GO:0016757">
    <property type="term" value="F:glycosyltransferase activity"/>
    <property type="evidence" value="ECO:0007669"/>
    <property type="project" value="InterPro"/>
</dbReference>
<dbReference type="EMBL" id="CP072227">
    <property type="protein sequence ID" value="QUT46531.1"/>
    <property type="molecule type" value="Genomic_DNA"/>
</dbReference>
<keyword evidence="3" id="KW-0808">Transferase</keyword>
<evidence type="ECO:0000259" key="1">
    <source>
        <dbReference type="Pfam" id="PF00534"/>
    </source>
</evidence>
<evidence type="ECO:0000313" key="3">
    <source>
        <dbReference type="EMBL" id="RHF04683.1"/>
    </source>
</evidence>
<feature type="domain" description="Glycosyl transferase family 1" evidence="1">
    <location>
        <begin position="178"/>
        <end position="339"/>
    </location>
</feature>
<dbReference type="EMBL" id="QSLA01000021">
    <property type="protein sequence ID" value="RHF04683.1"/>
    <property type="molecule type" value="Genomic_DNA"/>
</dbReference>
<sequence>MKTTIFFILHLPPPIHGAAMVGKYIHNSKVINSAFDCHYLNLALAKDLNDIGKGGIRKLKDFYKLLTQIRKQVKSIKPQLCYVTPNAKGGAFYKEFFVVLLLKILNQKIIIHYHNKGVATRQSKWFDNLLYKFFFKNIKVILLAENLYQDIKKYVKYKDVYICPNGIPVNPNLPTTIKKEFNILFLSNMMKEKGVWDLVESCRILKINGRSVKCHFVGKWSDITKEKFAAEINKRGLKEYVSAYGAKYNGEKDTFLQKADVFVFPTYYNNECFPLVLLEAMEQGIPCISTNEGGIPAIIEDGKTGYIVEKHSPEKIAEKIEYLMDHPEQCTAMGKAGKEKFLKEFTLAQFERRLSKILKECITTL</sequence>
<evidence type="ECO:0000313" key="4">
    <source>
        <dbReference type="Proteomes" id="UP000283538"/>
    </source>
</evidence>
<dbReference type="Proteomes" id="UP000679226">
    <property type="component" value="Chromosome"/>
</dbReference>
<dbReference type="Proteomes" id="UP000283538">
    <property type="component" value="Unassembled WGS sequence"/>
</dbReference>